<feature type="non-terminal residue" evidence="1">
    <location>
        <position position="44"/>
    </location>
</feature>
<evidence type="ECO:0000313" key="2">
    <source>
        <dbReference type="Proteomes" id="UP000789759"/>
    </source>
</evidence>
<organism evidence="1 2">
    <name type="scientific">Cetraspora pellucida</name>
    <dbReference type="NCBI Taxonomy" id="1433469"/>
    <lineage>
        <taxon>Eukaryota</taxon>
        <taxon>Fungi</taxon>
        <taxon>Fungi incertae sedis</taxon>
        <taxon>Mucoromycota</taxon>
        <taxon>Glomeromycotina</taxon>
        <taxon>Glomeromycetes</taxon>
        <taxon>Diversisporales</taxon>
        <taxon>Gigasporaceae</taxon>
        <taxon>Cetraspora</taxon>
    </lineage>
</organism>
<dbReference type="AlphaFoldDB" id="A0A9N9K0Y6"/>
<dbReference type="Proteomes" id="UP000789759">
    <property type="component" value="Unassembled WGS sequence"/>
</dbReference>
<keyword evidence="2" id="KW-1185">Reference proteome</keyword>
<evidence type="ECO:0000313" key="1">
    <source>
        <dbReference type="EMBL" id="CAG8801777.1"/>
    </source>
</evidence>
<feature type="non-terminal residue" evidence="1">
    <location>
        <position position="1"/>
    </location>
</feature>
<gene>
    <name evidence="1" type="ORF">CPELLU_LOCUS17769</name>
</gene>
<accession>A0A9N9K0Y6</accession>
<reference evidence="1" key="1">
    <citation type="submission" date="2021-06" db="EMBL/GenBank/DDBJ databases">
        <authorList>
            <person name="Kallberg Y."/>
            <person name="Tangrot J."/>
            <person name="Rosling A."/>
        </authorList>
    </citation>
    <scope>NUCLEOTIDE SEQUENCE</scope>
    <source>
        <strain evidence="1">FL966</strain>
    </source>
</reference>
<dbReference type="EMBL" id="CAJVQA010031661">
    <property type="protein sequence ID" value="CAG8801777.1"/>
    <property type="molecule type" value="Genomic_DNA"/>
</dbReference>
<comment type="caution">
    <text evidence="1">The sequence shown here is derived from an EMBL/GenBank/DDBJ whole genome shotgun (WGS) entry which is preliminary data.</text>
</comment>
<name>A0A9N9K0Y6_9GLOM</name>
<proteinExistence type="predicted"/>
<protein>
    <submittedName>
        <fullName evidence="1">16890_t:CDS:1</fullName>
    </submittedName>
</protein>
<sequence length="44" mass="5207">IIEETNSNEKLNHIESMTSFFHKIENDIKQNVQLLLAFEKFQKG</sequence>